<feature type="chain" id="PRO_5042052676" description="Secreted protein" evidence="1">
    <location>
        <begin position="22"/>
        <end position="102"/>
    </location>
</feature>
<keyword evidence="3" id="KW-1185">Reference proteome</keyword>
<organism evidence="2 3">
    <name type="scientific">Tagetes erecta</name>
    <name type="common">African marigold</name>
    <dbReference type="NCBI Taxonomy" id="13708"/>
    <lineage>
        <taxon>Eukaryota</taxon>
        <taxon>Viridiplantae</taxon>
        <taxon>Streptophyta</taxon>
        <taxon>Embryophyta</taxon>
        <taxon>Tracheophyta</taxon>
        <taxon>Spermatophyta</taxon>
        <taxon>Magnoliopsida</taxon>
        <taxon>eudicotyledons</taxon>
        <taxon>Gunneridae</taxon>
        <taxon>Pentapetalae</taxon>
        <taxon>asterids</taxon>
        <taxon>campanulids</taxon>
        <taxon>Asterales</taxon>
        <taxon>Asteraceae</taxon>
        <taxon>Asteroideae</taxon>
        <taxon>Heliantheae alliance</taxon>
        <taxon>Tageteae</taxon>
        <taxon>Tagetes</taxon>
    </lineage>
</organism>
<proteinExistence type="predicted"/>
<name>A0AAD8L4Y9_TARER</name>
<dbReference type="EMBL" id="JAUHHV010000001">
    <property type="protein sequence ID" value="KAK1434334.1"/>
    <property type="molecule type" value="Genomic_DNA"/>
</dbReference>
<protein>
    <recommendedName>
        <fullName evidence="4">Secreted protein</fullName>
    </recommendedName>
</protein>
<sequence>MFRTNFVTILVFEFLILKIILRPPLYDRDLFIDIRFTLFSGVTDAETVPHHLFKDETVVATVPRLFRRKGERFPTSLPNEAAINGRRPGFELNNQVSDVSSK</sequence>
<comment type="caution">
    <text evidence="2">The sequence shown here is derived from an EMBL/GenBank/DDBJ whole genome shotgun (WGS) entry which is preliminary data.</text>
</comment>
<accession>A0AAD8L4Y9</accession>
<evidence type="ECO:0000256" key="1">
    <source>
        <dbReference type="SAM" id="SignalP"/>
    </source>
</evidence>
<dbReference type="Proteomes" id="UP001229421">
    <property type="component" value="Unassembled WGS sequence"/>
</dbReference>
<dbReference type="AlphaFoldDB" id="A0AAD8L4Y9"/>
<evidence type="ECO:0000313" key="2">
    <source>
        <dbReference type="EMBL" id="KAK1434334.1"/>
    </source>
</evidence>
<evidence type="ECO:0008006" key="4">
    <source>
        <dbReference type="Google" id="ProtNLM"/>
    </source>
</evidence>
<reference evidence="2" key="1">
    <citation type="journal article" date="2023" name="bioRxiv">
        <title>Improved chromosome-level genome assembly for marigold (Tagetes erecta).</title>
        <authorList>
            <person name="Jiang F."/>
            <person name="Yuan L."/>
            <person name="Wang S."/>
            <person name="Wang H."/>
            <person name="Xu D."/>
            <person name="Wang A."/>
            <person name="Fan W."/>
        </authorList>
    </citation>
    <scope>NUCLEOTIDE SEQUENCE</scope>
    <source>
        <strain evidence="2">WSJ</strain>
        <tissue evidence="2">Leaf</tissue>
    </source>
</reference>
<evidence type="ECO:0000313" key="3">
    <source>
        <dbReference type="Proteomes" id="UP001229421"/>
    </source>
</evidence>
<gene>
    <name evidence="2" type="ORF">QVD17_00072</name>
</gene>
<feature type="signal peptide" evidence="1">
    <location>
        <begin position="1"/>
        <end position="21"/>
    </location>
</feature>
<keyword evidence="1" id="KW-0732">Signal</keyword>